<organism evidence="2 3">
    <name type="scientific">Aciduliprofundum boonei (strain DSM 19572 / T469)</name>
    <dbReference type="NCBI Taxonomy" id="439481"/>
    <lineage>
        <taxon>Archaea</taxon>
        <taxon>Methanobacteriati</taxon>
        <taxon>Thermoplasmatota</taxon>
        <taxon>DHVE2 group</taxon>
        <taxon>Candidatus Aciduliprofundum</taxon>
    </lineage>
</organism>
<evidence type="ECO:0000259" key="1">
    <source>
        <dbReference type="Pfam" id="PF24409"/>
    </source>
</evidence>
<dbReference type="EMBL" id="CP001941">
    <property type="protein sequence ID" value="ADD08470.1"/>
    <property type="molecule type" value="Genomic_DNA"/>
</dbReference>
<accession>B5I9Q4</accession>
<gene>
    <name evidence="2" type="ordered locus">Aboo_0659</name>
</gene>
<protein>
    <recommendedName>
        <fullName evidence="1">PRTase associated wHTH domain-containing protein</fullName>
    </recommendedName>
</protein>
<evidence type="ECO:0000313" key="3">
    <source>
        <dbReference type="Proteomes" id="UP000001400"/>
    </source>
</evidence>
<dbReference type="eggNOG" id="arCOG02394">
    <property type="taxonomic scope" value="Archaea"/>
</dbReference>
<dbReference type="GeneID" id="8827605"/>
<name>B5I9Q4_ACIB4</name>
<dbReference type="HOGENOM" id="CLU_1438043_0_0_2"/>
<proteinExistence type="predicted"/>
<dbReference type="AlphaFoldDB" id="B5I9Q4"/>
<dbReference type="Pfam" id="PF24409">
    <property type="entry name" value="wHTH-PRTase_assc"/>
    <property type="match status" value="1"/>
</dbReference>
<dbReference type="Proteomes" id="UP000001400">
    <property type="component" value="Chromosome"/>
</dbReference>
<reference evidence="2" key="1">
    <citation type="submission" date="2010-02" db="EMBL/GenBank/DDBJ databases">
        <title>Complete sequence of Aciduliprofundum boonei T469.</title>
        <authorList>
            <consortium name="US DOE Joint Genome Institute"/>
            <person name="Lucas S."/>
            <person name="Copeland A."/>
            <person name="Lapidus A."/>
            <person name="Cheng J.-F."/>
            <person name="Bruce D."/>
            <person name="Goodwin L."/>
            <person name="Pitluck S."/>
            <person name="Saunders E."/>
            <person name="Detter J.C."/>
            <person name="Han C."/>
            <person name="Tapia R."/>
            <person name="Land M."/>
            <person name="Hauser L."/>
            <person name="Kyrpides N."/>
            <person name="Mikhailova N."/>
            <person name="Flores G."/>
            <person name="Reysenbach A.-L."/>
            <person name="Woyke T."/>
        </authorList>
    </citation>
    <scope>NUCLEOTIDE SEQUENCE</scope>
    <source>
        <strain evidence="2">T469</strain>
    </source>
</reference>
<dbReference type="InterPro" id="IPR057055">
    <property type="entry name" value="wHTH-PRTase_assoc"/>
</dbReference>
<feature type="domain" description="PRTase associated wHTH" evidence="1">
    <location>
        <begin position="130"/>
        <end position="187"/>
    </location>
</feature>
<dbReference type="OrthoDB" id="373521at2157"/>
<evidence type="ECO:0000313" key="2">
    <source>
        <dbReference type="EMBL" id="ADD08470.1"/>
    </source>
</evidence>
<dbReference type="RefSeq" id="WP_008082568.1">
    <property type="nucleotide sequence ID" value="NC_013926.1"/>
</dbReference>
<dbReference type="KEGG" id="abi:Aboo_0659"/>
<dbReference type="STRING" id="439481.Aboo_0659"/>
<keyword evidence="3" id="KW-1185">Reference proteome</keyword>
<sequence length="188" mass="22084">MEKLIAQAQVYYIVGYGRDRSVYDDKKWVLGRVYLTNKRLLFKKLDRFIEVKYEDVLTIAERDKYPRISPPMGWARGNILEIKHYEFGDKRHILTSLISANFDVTLKLRAILTKMIGEKVVEMTEMHKKVLLLLYTGMKDNILISYLLDIEINEVEKLIEDLKFRGLISSDLLLTAEGTKVVDEIRRR</sequence>